<comment type="caution">
    <text evidence="1">The sequence shown here is derived from an EMBL/GenBank/DDBJ whole genome shotgun (WGS) entry which is preliminary data.</text>
</comment>
<keyword evidence="2" id="KW-1185">Reference proteome</keyword>
<evidence type="ECO:0000313" key="2">
    <source>
        <dbReference type="Proteomes" id="UP000886501"/>
    </source>
</evidence>
<proteinExistence type="predicted"/>
<sequence length="496" mass="56137">MDVEDTPWYRNLQDTQPFKLQLQLQNYDFSNVALFPWTLDSLDTLWDGEYADRNANDWTQWESVVAALYGAIAAVGNHKLHIKTHNYKYSTYRPNDFSCAWALMNPYQPLLLFNDGSVLHMLDPITRNFVGSLAGHGGYITSIVVHPRLPHFFCTTARDFTTRIYDLTQRARQRPHNPTWPPRISGPKAGAAAGIHASSPEGNGPGLCTIILAGGRSGGHQAAVMCAAFHPTLPLVATGGMDRFVRIWKLPLHKEIPTANNPSDRLDKPVFASSHIHQARVLSVTWLVDDVLITHCASWLGHVNDDTRRPEFQEFPGTLTLWKWLGLRRFFPEGKEIQENSRGCAADYQESSSFKLISEYRIPIETSEVRISHGPNQDPLVLLSTDTTTRIMNVTHFKPRIPQPFFIKDLEALHKKRADARQREFELDTKKSKDKGLTIDDYAEKAPEPPMRDVRTIEEGPRWTIYATHVVRASALMAGNRRLVAVGPQSISIWTR</sequence>
<dbReference type="Proteomes" id="UP000886501">
    <property type="component" value="Unassembled WGS sequence"/>
</dbReference>
<dbReference type="EMBL" id="MU117972">
    <property type="protein sequence ID" value="KAF9651856.1"/>
    <property type="molecule type" value="Genomic_DNA"/>
</dbReference>
<protein>
    <submittedName>
        <fullName evidence="1">Uncharacterized protein</fullName>
    </submittedName>
</protein>
<reference evidence="1" key="1">
    <citation type="submission" date="2019-10" db="EMBL/GenBank/DDBJ databases">
        <authorList>
            <consortium name="DOE Joint Genome Institute"/>
            <person name="Kuo A."/>
            <person name="Miyauchi S."/>
            <person name="Kiss E."/>
            <person name="Drula E."/>
            <person name="Kohler A."/>
            <person name="Sanchez-Garcia M."/>
            <person name="Andreopoulos B."/>
            <person name="Barry K.W."/>
            <person name="Bonito G."/>
            <person name="Buee M."/>
            <person name="Carver A."/>
            <person name="Chen C."/>
            <person name="Cichocki N."/>
            <person name="Clum A."/>
            <person name="Culley D."/>
            <person name="Crous P.W."/>
            <person name="Fauchery L."/>
            <person name="Girlanda M."/>
            <person name="Hayes R."/>
            <person name="Keri Z."/>
            <person name="Labutti K."/>
            <person name="Lipzen A."/>
            <person name="Lombard V."/>
            <person name="Magnuson J."/>
            <person name="Maillard F."/>
            <person name="Morin E."/>
            <person name="Murat C."/>
            <person name="Nolan M."/>
            <person name="Ohm R."/>
            <person name="Pangilinan J."/>
            <person name="Pereira M."/>
            <person name="Perotto S."/>
            <person name="Peter M."/>
            <person name="Riley R."/>
            <person name="Sitrit Y."/>
            <person name="Stielow B."/>
            <person name="Szollosi G."/>
            <person name="Zifcakova L."/>
            <person name="Stursova M."/>
            <person name="Spatafora J.W."/>
            <person name="Tedersoo L."/>
            <person name="Vaario L.-M."/>
            <person name="Yamada A."/>
            <person name="Yan M."/>
            <person name="Wang P."/>
            <person name="Xu J."/>
            <person name="Bruns T."/>
            <person name="Baldrian P."/>
            <person name="Vilgalys R."/>
            <person name="Henrissat B."/>
            <person name="Grigoriev I.V."/>
            <person name="Hibbett D."/>
            <person name="Nagy L.G."/>
            <person name="Martin F.M."/>
        </authorList>
    </citation>
    <scope>NUCLEOTIDE SEQUENCE</scope>
    <source>
        <strain evidence="1">P2</strain>
    </source>
</reference>
<gene>
    <name evidence="1" type="ORF">BDM02DRAFT_3090281</name>
</gene>
<reference evidence="1" key="2">
    <citation type="journal article" date="2020" name="Nat. Commun.">
        <title>Large-scale genome sequencing of mycorrhizal fungi provides insights into the early evolution of symbiotic traits.</title>
        <authorList>
            <person name="Miyauchi S."/>
            <person name="Kiss E."/>
            <person name="Kuo A."/>
            <person name="Drula E."/>
            <person name="Kohler A."/>
            <person name="Sanchez-Garcia M."/>
            <person name="Morin E."/>
            <person name="Andreopoulos B."/>
            <person name="Barry K.W."/>
            <person name="Bonito G."/>
            <person name="Buee M."/>
            <person name="Carver A."/>
            <person name="Chen C."/>
            <person name="Cichocki N."/>
            <person name="Clum A."/>
            <person name="Culley D."/>
            <person name="Crous P.W."/>
            <person name="Fauchery L."/>
            <person name="Girlanda M."/>
            <person name="Hayes R.D."/>
            <person name="Keri Z."/>
            <person name="LaButti K."/>
            <person name="Lipzen A."/>
            <person name="Lombard V."/>
            <person name="Magnuson J."/>
            <person name="Maillard F."/>
            <person name="Murat C."/>
            <person name="Nolan M."/>
            <person name="Ohm R.A."/>
            <person name="Pangilinan J."/>
            <person name="Pereira M.F."/>
            <person name="Perotto S."/>
            <person name="Peter M."/>
            <person name="Pfister S."/>
            <person name="Riley R."/>
            <person name="Sitrit Y."/>
            <person name="Stielow J.B."/>
            <person name="Szollosi G."/>
            <person name="Zifcakova L."/>
            <person name="Stursova M."/>
            <person name="Spatafora J.W."/>
            <person name="Tedersoo L."/>
            <person name="Vaario L.M."/>
            <person name="Yamada A."/>
            <person name="Yan M."/>
            <person name="Wang P."/>
            <person name="Xu J."/>
            <person name="Bruns T."/>
            <person name="Baldrian P."/>
            <person name="Vilgalys R."/>
            <person name="Dunand C."/>
            <person name="Henrissat B."/>
            <person name="Grigoriev I.V."/>
            <person name="Hibbett D."/>
            <person name="Nagy L.G."/>
            <person name="Martin F.M."/>
        </authorList>
    </citation>
    <scope>NUCLEOTIDE SEQUENCE</scope>
    <source>
        <strain evidence="1">P2</strain>
    </source>
</reference>
<evidence type="ECO:0000313" key="1">
    <source>
        <dbReference type="EMBL" id="KAF9651856.1"/>
    </source>
</evidence>
<organism evidence="1 2">
    <name type="scientific">Thelephora ganbajun</name>
    <name type="common">Ganba fungus</name>
    <dbReference type="NCBI Taxonomy" id="370292"/>
    <lineage>
        <taxon>Eukaryota</taxon>
        <taxon>Fungi</taxon>
        <taxon>Dikarya</taxon>
        <taxon>Basidiomycota</taxon>
        <taxon>Agaricomycotina</taxon>
        <taxon>Agaricomycetes</taxon>
        <taxon>Thelephorales</taxon>
        <taxon>Thelephoraceae</taxon>
        <taxon>Thelephora</taxon>
    </lineage>
</organism>
<name>A0ACB6ZRV4_THEGA</name>
<accession>A0ACB6ZRV4</accession>